<dbReference type="InterPro" id="IPR037278">
    <property type="entry name" value="ARFGAP/RecO"/>
</dbReference>
<dbReference type="PANTHER" id="PTHR33991">
    <property type="entry name" value="DNA REPAIR PROTEIN RECO"/>
    <property type="match status" value="1"/>
</dbReference>
<name>A0ABR7QWL9_9GAMM</name>
<dbReference type="InterPro" id="IPR022572">
    <property type="entry name" value="DNA_rep/recomb_RecO_N"/>
</dbReference>
<evidence type="ECO:0000313" key="11">
    <source>
        <dbReference type="Proteomes" id="UP000651208"/>
    </source>
</evidence>
<protein>
    <recommendedName>
        <fullName evidence="3 8">DNA repair protein RecO</fullName>
    </recommendedName>
    <alternativeName>
        <fullName evidence="7 8">Recombination protein O</fullName>
    </alternativeName>
</protein>
<evidence type="ECO:0000256" key="5">
    <source>
        <dbReference type="ARBA" id="ARBA00023172"/>
    </source>
</evidence>
<dbReference type="HAMAP" id="MF_00201">
    <property type="entry name" value="RecO"/>
    <property type="match status" value="1"/>
</dbReference>
<sequence length="230" mass="26076">MKDWHKAFILHTRPYSETSLLVDLFVESMGRVTTLAKGARRKRSVLKGFLQPFTPLIVQLSGTGNVKTLLHTEAISLSLPLSGAALYSGFYLNELIHRVIISQSDTSEIFQAYLVSLQELARKIPPEHVLRKFELNLLEFLGYGIDFETCYATGDKIVETMTYQYVAESGFISSLMQNSTSFTGKHLRAFAKRSFTDEDCLKAAKRFTRLALKPYVGSKPFKSRELFMKL</sequence>
<dbReference type="Pfam" id="PF02565">
    <property type="entry name" value="RecO_C"/>
    <property type="match status" value="1"/>
</dbReference>
<dbReference type="SUPFAM" id="SSF50249">
    <property type="entry name" value="Nucleic acid-binding proteins"/>
    <property type="match status" value="1"/>
</dbReference>
<evidence type="ECO:0000256" key="8">
    <source>
        <dbReference type="HAMAP-Rule" id="MF_00201"/>
    </source>
</evidence>
<dbReference type="SUPFAM" id="SSF57863">
    <property type="entry name" value="ArfGap/RecO-like zinc finger"/>
    <property type="match status" value="1"/>
</dbReference>
<evidence type="ECO:0000256" key="3">
    <source>
        <dbReference type="ARBA" id="ARBA00021310"/>
    </source>
</evidence>
<keyword evidence="4 8" id="KW-0227">DNA damage</keyword>
<dbReference type="PANTHER" id="PTHR33991:SF1">
    <property type="entry name" value="DNA REPAIR PROTEIN RECO"/>
    <property type="match status" value="1"/>
</dbReference>
<dbReference type="Proteomes" id="UP000651208">
    <property type="component" value="Unassembled WGS sequence"/>
</dbReference>
<dbReference type="InterPro" id="IPR012340">
    <property type="entry name" value="NA-bd_OB-fold"/>
</dbReference>
<comment type="similarity">
    <text evidence="2 8">Belongs to the RecO family.</text>
</comment>
<organism evidence="10 11">
    <name type="scientific">Frischella japonica</name>
    <dbReference type="NCBI Taxonomy" id="2741544"/>
    <lineage>
        <taxon>Bacteria</taxon>
        <taxon>Pseudomonadati</taxon>
        <taxon>Pseudomonadota</taxon>
        <taxon>Gammaproteobacteria</taxon>
        <taxon>Orbales</taxon>
        <taxon>Orbaceae</taxon>
        <taxon>Frischella</taxon>
    </lineage>
</organism>
<feature type="domain" description="DNA replication/recombination mediator RecO N-terminal" evidence="9">
    <location>
        <begin position="4"/>
        <end position="75"/>
    </location>
</feature>
<dbReference type="EMBL" id="JABURY010000010">
    <property type="protein sequence ID" value="MBC9130601.1"/>
    <property type="molecule type" value="Genomic_DNA"/>
</dbReference>
<accession>A0ABR7QWL9</accession>
<dbReference type="Pfam" id="PF11967">
    <property type="entry name" value="RecO_N"/>
    <property type="match status" value="1"/>
</dbReference>
<keyword evidence="11" id="KW-1185">Reference proteome</keyword>
<comment type="caution">
    <text evidence="10">The sequence shown here is derived from an EMBL/GenBank/DDBJ whole genome shotgun (WGS) entry which is preliminary data.</text>
</comment>
<dbReference type="Gene3D" id="1.20.1440.120">
    <property type="entry name" value="Recombination protein O, C-terminal domain"/>
    <property type="match status" value="1"/>
</dbReference>
<dbReference type="Gene3D" id="2.40.50.140">
    <property type="entry name" value="Nucleic acid-binding proteins"/>
    <property type="match status" value="1"/>
</dbReference>
<dbReference type="RefSeq" id="WP_187755044.1">
    <property type="nucleotide sequence ID" value="NZ_JABURY010000010.1"/>
</dbReference>
<reference evidence="10 11" key="1">
    <citation type="submission" date="2020-06" db="EMBL/GenBank/DDBJ databases">
        <title>Frischella cerana isolated from Apis cerana gut homogenate.</title>
        <authorList>
            <person name="Wolter L.A."/>
            <person name="Suenami S."/>
            <person name="Miyazaki R."/>
        </authorList>
    </citation>
    <scope>NUCLEOTIDE SEQUENCE [LARGE SCALE GENOMIC DNA]</scope>
    <source>
        <strain evidence="10 11">Ac13</strain>
    </source>
</reference>
<evidence type="ECO:0000256" key="4">
    <source>
        <dbReference type="ARBA" id="ARBA00022763"/>
    </source>
</evidence>
<keyword evidence="6 8" id="KW-0234">DNA repair</keyword>
<dbReference type="InterPro" id="IPR003717">
    <property type="entry name" value="RecO"/>
</dbReference>
<evidence type="ECO:0000256" key="2">
    <source>
        <dbReference type="ARBA" id="ARBA00007452"/>
    </source>
</evidence>
<gene>
    <name evidence="8 10" type="primary">recO</name>
    <name evidence="10" type="ORF">FcAc13_04675</name>
</gene>
<keyword evidence="5 8" id="KW-0233">DNA recombination</keyword>
<dbReference type="NCBIfam" id="TIGR00613">
    <property type="entry name" value="reco"/>
    <property type="match status" value="1"/>
</dbReference>
<evidence type="ECO:0000256" key="7">
    <source>
        <dbReference type="ARBA" id="ARBA00033409"/>
    </source>
</evidence>
<evidence type="ECO:0000259" key="9">
    <source>
        <dbReference type="Pfam" id="PF11967"/>
    </source>
</evidence>
<evidence type="ECO:0000313" key="10">
    <source>
        <dbReference type="EMBL" id="MBC9130601.1"/>
    </source>
</evidence>
<proteinExistence type="inferred from homology"/>
<evidence type="ECO:0000256" key="1">
    <source>
        <dbReference type="ARBA" id="ARBA00003065"/>
    </source>
</evidence>
<evidence type="ECO:0000256" key="6">
    <source>
        <dbReference type="ARBA" id="ARBA00023204"/>
    </source>
</evidence>
<comment type="function">
    <text evidence="1 8">Involved in DNA repair and RecF pathway recombination.</text>
</comment>
<dbReference type="InterPro" id="IPR042242">
    <property type="entry name" value="RecO_C"/>
</dbReference>